<dbReference type="InterPro" id="IPR041354">
    <property type="entry name" value="4PPT_N"/>
</dbReference>
<evidence type="ECO:0000259" key="16">
    <source>
        <dbReference type="Pfam" id="PF17837"/>
    </source>
</evidence>
<comment type="similarity">
    <text evidence="3">Belongs to the P-Pant transferase superfamily. EntD family.</text>
</comment>
<comment type="catalytic activity">
    <reaction evidence="10">
        <text>apo-[aryl-carrier protein] + CoA = holo-[aryl-carrier protein] + adenosine 3',5'-bisphosphate + H(+)</text>
        <dbReference type="Rhea" id="RHEA:48404"/>
        <dbReference type="Rhea" id="RHEA-COMP:15903"/>
        <dbReference type="Rhea" id="RHEA-COMP:17557"/>
        <dbReference type="ChEBI" id="CHEBI:15378"/>
        <dbReference type="ChEBI" id="CHEBI:29999"/>
        <dbReference type="ChEBI" id="CHEBI:57287"/>
        <dbReference type="ChEBI" id="CHEBI:58343"/>
        <dbReference type="ChEBI" id="CHEBI:64479"/>
    </reaction>
</comment>
<evidence type="ECO:0000256" key="6">
    <source>
        <dbReference type="ARBA" id="ARBA00022679"/>
    </source>
</evidence>
<evidence type="ECO:0000256" key="7">
    <source>
        <dbReference type="ARBA" id="ARBA00023191"/>
    </source>
</evidence>
<keyword evidence="14" id="KW-0732">Signal</keyword>
<dbReference type="PRINTS" id="PR01399">
    <property type="entry name" value="ENTSNTHTASED"/>
</dbReference>
<dbReference type="GO" id="GO:0009366">
    <property type="term" value="C:enterobactin synthetase complex"/>
    <property type="evidence" value="ECO:0007669"/>
    <property type="project" value="InterPro"/>
</dbReference>
<evidence type="ECO:0000256" key="2">
    <source>
        <dbReference type="ARBA" id="ARBA00004993"/>
    </source>
</evidence>
<keyword evidence="7" id="KW-0259">Enterobactin biosynthesis</keyword>
<dbReference type="GO" id="GO:0008897">
    <property type="term" value="F:holo-[acyl-carrier-protein] synthase activity"/>
    <property type="evidence" value="ECO:0007669"/>
    <property type="project" value="InterPro"/>
</dbReference>
<feature type="domain" description="4'-phosphopantetheinyl transferase N-terminal" evidence="16">
    <location>
        <begin position="46"/>
        <end position="103"/>
    </location>
</feature>
<evidence type="ECO:0000313" key="18">
    <source>
        <dbReference type="Proteomes" id="UP000282125"/>
    </source>
</evidence>
<dbReference type="AlphaFoldDB" id="A0A3P3DUL8"/>
<feature type="binding site" evidence="13">
    <location>
        <position position="114"/>
    </location>
    <ligand>
        <name>Mg(2+)</name>
        <dbReference type="ChEBI" id="CHEBI:18420"/>
    </ligand>
</feature>
<evidence type="ECO:0000256" key="9">
    <source>
        <dbReference type="ARBA" id="ARBA00031996"/>
    </source>
</evidence>
<comment type="subunit">
    <text evidence="4">EntB, EntD, EntE, and EntF form a multienzyme complex called enterobactin synthase.</text>
</comment>
<keyword evidence="13" id="KW-0479">Metal-binding</keyword>
<proteinExistence type="inferred from homology"/>
<feature type="binding site" evidence="12">
    <location>
        <position position="57"/>
    </location>
    <ligand>
        <name>CoA</name>
        <dbReference type="ChEBI" id="CHEBI:57287"/>
    </ligand>
</feature>
<feature type="signal peptide" evidence="14">
    <location>
        <begin position="1"/>
        <end position="20"/>
    </location>
</feature>
<comment type="pathway">
    <text evidence="2">Siderophore biosynthesis; enterobactin biosynthesis.</text>
</comment>
<feature type="binding site" evidence="12">
    <location>
        <position position="170"/>
    </location>
    <ligand>
        <name>CoA</name>
        <dbReference type="ChEBI" id="CHEBI:57287"/>
    </ligand>
</feature>
<evidence type="ECO:0000256" key="12">
    <source>
        <dbReference type="PIRSR" id="PIRSR603542-1"/>
    </source>
</evidence>
<accession>A0A3P3DUL8</accession>
<evidence type="ECO:0000256" key="3">
    <source>
        <dbReference type="ARBA" id="ARBA00008342"/>
    </source>
</evidence>
<evidence type="ECO:0000256" key="1">
    <source>
        <dbReference type="ARBA" id="ARBA00003937"/>
    </source>
</evidence>
<feature type="binding site" evidence="12">
    <location>
        <position position="156"/>
    </location>
    <ligand>
        <name>CoA</name>
        <dbReference type="ChEBI" id="CHEBI:57287"/>
    </ligand>
</feature>
<dbReference type="PANTHER" id="PTHR38096:SF1">
    <property type="entry name" value="ENTEROBACTIN SYNTHASE COMPONENT D"/>
    <property type="match status" value="1"/>
</dbReference>
<dbReference type="PANTHER" id="PTHR38096">
    <property type="entry name" value="ENTEROBACTIN SYNTHASE COMPONENT D"/>
    <property type="match status" value="1"/>
</dbReference>
<keyword evidence="18" id="KW-1185">Reference proteome</keyword>
<dbReference type="GO" id="GO:0005886">
    <property type="term" value="C:plasma membrane"/>
    <property type="evidence" value="ECO:0007669"/>
    <property type="project" value="TreeGrafter"/>
</dbReference>
<feature type="binding site" evidence="12">
    <location>
        <begin position="93"/>
        <end position="94"/>
    </location>
    <ligand>
        <name>CoA</name>
        <dbReference type="ChEBI" id="CHEBI:57287"/>
    </ligand>
</feature>
<evidence type="ECO:0000256" key="10">
    <source>
        <dbReference type="ARBA" id="ARBA00049176"/>
    </source>
</evidence>
<dbReference type="Proteomes" id="UP000282125">
    <property type="component" value="Unassembled WGS sequence"/>
</dbReference>
<comment type="caution">
    <text evidence="17">The sequence shown here is derived from an EMBL/GenBank/DDBJ whole genome shotgun (WGS) entry which is preliminary data.</text>
</comment>
<dbReference type="OrthoDB" id="8210607at2"/>
<dbReference type="SUPFAM" id="SSF56214">
    <property type="entry name" value="4'-phosphopantetheinyl transferase"/>
    <property type="match status" value="1"/>
</dbReference>
<organism evidence="17 18">
    <name type="scientific">Falsigemmobacter faecalis</name>
    <dbReference type="NCBI Taxonomy" id="2488730"/>
    <lineage>
        <taxon>Bacteria</taxon>
        <taxon>Pseudomonadati</taxon>
        <taxon>Pseudomonadota</taxon>
        <taxon>Alphaproteobacteria</taxon>
        <taxon>Rhodobacterales</taxon>
        <taxon>Paracoccaceae</taxon>
        <taxon>Falsigemmobacter</taxon>
    </lineage>
</organism>
<dbReference type="InterPro" id="IPR037143">
    <property type="entry name" value="4-PPantetheinyl_Trfase_dom_sf"/>
</dbReference>
<evidence type="ECO:0000256" key="11">
    <source>
        <dbReference type="ARBA" id="ARBA00049191"/>
    </source>
</evidence>
<comment type="cofactor">
    <cofactor evidence="13">
        <name>Mg(2+)</name>
        <dbReference type="ChEBI" id="CHEBI:18420"/>
    </cofactor>
</comment>
<feature type="binding site" evidence="13">
    <location>
        <position position="116"/>
    </location>
    <ligand>
        <name>Mg(2+)</name>
        <dbReference type="ChEBI" id="CHEBI:18420"/>
    </ligand>
</feature>
<keyword evidence="6 17" id="KW-0808">Transferase</keyword>
<dbReference type="InterPro" id="IPR003542">
    <property type="entry name" value="Enbac_synth_compD-like"/>
</dbReference>
<dbReference type="Pfam" id="PF01648">
    <property type="entry name" value="ACPS"/>
    <property type="match status" value="1"/>
</dbReference>
<evidence type="ECO:0000313" key="17">
    <source>
        <dbReference type="EMBL" id="RRH77933.1"/>
    </source>
</evidence>
<evidence type="ECO:0000256" key="5">
    <source>
        <dbReference type="ARBA" id="ARBA00019087"/>
    </source>
</evidence>
<comment type="function">
    <text evidence="1">Involved in the biosynthesis of the siderophore enterobactin (enterochelin), which is a macrocyclic trimeric lactone of N-(2,3-dihydroxybenzoyl)-serine. The serine trilactone serves as a scaffolding for the three catechol functionalities that provide hexadentate coordination for the tightly ligated iron(2+) atoms. Plays an essential role in the assembly of the enterobactin by catalyzing the transfer of the 4'-phosphopantetheine (Ppant) moiety from coenzyme A to the apo-domains of both EntB (ArCP domain) and EntF (PCP domain) to yield their holo-forms which make them competent for the activation of 2,3-dihydroxybenzoate (DHB) and L-serine, respectively.</text>
</comment>
<feature type="binding site" evidence="12">
    <location>
        <position position="49"/>
    </location>
    <ligand>
        <name>CoA</name>
        <dbReference type="ChEBI" id="CHEBI:57287"/>
    </ligand>
</feature>
<name>A0A3P3DUL8_9RHOB</name>
<feature type="domain" description="4'-phosphopantetheinyl transferase" evidence="15">
    <location>
        <begin position="112"/>
        <end position="194"/>
    </location>
</feature>
<dbReference type="UniPathway" id="UPA00017"/>
<dbReference type="EMBL" id="RRAZ01000003">
    <property type="protein sequence ID" value="RRH77933.1"/>
    <property type="molecule type" value="Genomic_DNA"/>
</dbReference>
<dbReference type="InterPro" id="IPR008278">
    <property type="entry name" value="4-PPantetheinyl_Trfase_dom"/>
</dbReference>
<gene>
    <name evidence="17" type="ORF">EG244_02605</name>
</gene>
<evidence type="ECO:0000256" key="4">
    <source>
        <dbReference type="ARBA" id="ARBA00011503"/>
    </source>
</evidence>
<sequence>MSRKAAALTLLRGLFPGAVAGFGAAEAAEGGQLYPGEQAGTPGRVVPHRQAEFLAGRMAARAAMADLGFAPAAVPRGADRAPLWPEGLCGSLTHTEGLALAVVLRQGLLSPGLDLEPATDLPAELIPAILTPAERIWAAAQPQPGLAARLIFVAKEAGYKAQYPLSRSLLSFQEAEFEQTTPGRFRLRLLRAAGGLPAATVLEGRWDAGSGFILAGATLPALTTEGCQCSGAA</sequence>
<evidence type="ECO:0000256" key="13">
    <source>
        <dbReference type="PIRSR" id="PIRSR603542-2"/>
    </source>
</evidence>
<dbReference type="GO" id="GO:0000287">
    <property type="term" value="F:magnesium ion binding"/>
    <property type="evidence" value="ECO:0007669"/>
    <property type="project" value="InterPro"/>
</dbReference>
<dbReference type="GO" id="GO:0009239">
    <property type="term" value="P:enterobactin biosynthetic process"/>
    <property type="evidence" value="ECO:0007669"/>
    <property type="project" value="UniProtKB-UniPathway"/>
</dbReference>
<comment type="catalytic activity">
    <reaction evidence="11">
        <text>apo-[peptidyl-carrier protein] + CoA = holo-[peptidyl-carrier protein] + adenosine 3',5'-bisphosphate + H(+)</text>
        <dbReference type="Rhea" id="RHEA:46228"/>
        <dbReference type="Rhea" id="RHEA-COMP:11479"/>
        <dbReference type="Rhea" id="RHEA-COMP:11480"/>
        <dbReference type="ChEBI" id="CHEBI:15378"/>
        <dbReference type="ChEBI" id="CHEBI:29999"/>
        <dbReference type="ChEBI" id="CHEBI:57287"/>
        <dbReference type="ChEBI" id="CHEBI:58343"/>
        <dbReference type="ChEBI" id="CHEBI:64479"/>
    </reaction>
</comment>
<protein>
    <recommendedName>
        <fullName evidence="5">Enterobactin synthase component D</fullName>
    </recommendedName>
    <alternativeName>
        <fullName evidence="8">4'-phosphopantetheinyl transferase EntD</fullName>
    </alternativeName>
    <alternativeName>
        <fullName evidence="9">Enterochelin synthase D</fullName>
    </alternativeName>
</protein>
<feature type="binding site" evidence="12">
    <location>
        <position position="114"/>
    </location>
    <ligand>
        <name>CoA</name>
        <dbReference type="ChEBI" id="CHEBI:57287"/>
    </ligand>
</feature>
<keyword evidence="13" id="KW-0460">Magnesium</keyword>
<dbReference type="Pfam" id="PF17837">
    <property type="entry name" value="4PPT_N"/>
    <property type="match status" value="1"/>
</dbReference>
<feature type="chain" id="PRO_5018300766" description="Enterobactin synthase component D" evidence="14">
    <location>
        <begin position="21"/>
        <end position="233"/>
    </location>
</feature>
<evidence type="ECO:0000256" key="8">
    <source>
        <dbReference type="ARBA" id="ARBA00029894"/>
    </source>
</evidence>
<reference evidence="17 18" key="1">
    <citation type="submission" date="2018-11" db="EMBL/GenBank/DDBJ databases">
        <title>Gemmobacter sp. nov., YIM 102744-1 draft genome.</title>
        <authorList>
            <person name="Li G."/>
            <person name="Jiang Y."/>
        </authorList>
    </citation>
    <scope>NUCLEOTIDE SEQUENCE [LARGE SCALE GENOMIC DNA]</scope>
    <source>
        <strain evidence="17 18">YIM 102744-1</strain>
    </source>
</reference>
<evidence type="ECO:0000259" key="15">
    <source>
        <dbReference type="Pfam" id="PF01648"/>
    </source>
</evidence>
<dbReference type="RefSeq" id="WP_124963460.1">
    <property type="nucleotide sequence ID" value="NZ_RRAZ01000003.1"/>
</dbReference>
<feature type="binding site" evidence="12">
    <location>
        <position position="160"/>
    </location>
    <ligand>
        <name>CoA</name>
        <dbReference type="ChEBI" id="CHEBI:57287"/>
    </ligand>
</feature>
<evidence type="ECO:0000256" key="14">
    <source>
        <dbReference type="SAM" id="SignalP"/>
    </source>
</evidence>